<dbReference type="Proteomes" id="UP000552683">
    <property type="component" value="Unassembled WGS sequence"/>
</dbReference>
<gene>
    <name evidence="2" type="ORF">H7R39_00405</name>
</gene>
<protein>
    <submittedName>
        <fullName evidence="2">Cytochrome c oxidase, cbb3-type, CcoQ subunit</fullName>
    </submittedName>
</protein>
<evidence type="ECO:0000256" key="1">
    <source>
        <dbReference type="SAM" id="Phobius"/>
    </source>
</evidence>
<keyword evidence="1" id="KW-1133">Transmembrane helix</keyword>
<sequence length="73" mass="8448">MDAQTLREIQGYGAFIFLALCAALLYGYYFHLYRSEKSGRRNYERYSDLALKDGIDEEILESASVDENAKKEK</sequence>
<proteinExistence type="predicted"/>
<dbReference type="InterPro" id="IPR014107">
    <property type="entry name" value="Cyt_c_oxidase_cbb3_CcoQ"/>
</dbReference>
<name>A0A842J9E3_9BACT</name>
<organism evidence="2 3">
    <name type="scientific">Campylobacter massiliensis</name>
    <dbReference type="NCBI Taxonomy" id="2762557"/>
    <lineage>
        <taxon>Bacteria</taxon>
        <taxon>Pseudomonadati</taxon>
        <taxon>Campylobacterota</taxon>
        <taxon>Epsilonproteobacteria</taxon>
        <taxon>Campylobacterales</taxon>
        <taxon>Campylobacteraceae</taxon>
        <taxon>Campylobacter</taxon>
    </lineage>
</organism>
<dbReference type="AlphaFoldDB" id="A0A842J9E3"/>
<dbReference type="Pfam" id="PF05545">
    <property type="entry name" value="FixQ"/>
    <property type="match status" value="1"/>
</dbReference>
<keyword evidence="1" id="KW-0472">Membrane</keyword>
<dbReference type="NCBIfam" id="TIGR02736">
    <property type="entry name" value="cbb3_Q_epsi"/>
    <property type="match status" value="1"/>
</dbReference>
<evidence type="ECO:0000313" key="2">
    <source>
        <dbReference type="EMBL" id="MBC2881754.1"/>
    </source>
</evidence>
<dbReference type="RefSeq" id="WP_185897479.1">
    <property type="nucleotide sequence ID" value="NZ_JACLZK010000001.1"/>
</dbReference>
<dbReference type="EMBL" id="JACLZK010000001">
    <property type="protein sequence ID" value="MBC2881754.1"/>
    <property type="molecule type" value="Genomic_DNA"/>
</dbReference>
<evidence type="ECO:0000313" key="3">
    <source>
        <dbReference type="Proteomes" id="UP000552683"/>
    </source>
</evidence>
<keyword evidence="1" id="KW-0812">Transmembrane</keyword>
<dbReference type="InterPro" id="IPR008621">
    <property type="entry name" value="Cbb3-typ_cyt_oxidase_comp"/>
</dbReference>
<feature type="transmembrane region" description="Helical" evidence="1">
    <location>
        <begin position="12"/>
        <end position="31"/>
    </location>
</feature>
<reference evidence="2 3" key="1">
    <citation type="submission" date="2020-08" db="EMBL/GenBank/DDBJ databases">
        <title>Complete genome and description of Campylobacter massiliensis Marseille-Q3452 sp. nov.</title>
        <authorList>
            <person name="Antezack A."/>
        </authorList>
    </citation>
    <scope>NUCLEOTIDE SEQUENCE [LARGE SCALE GENOMIC DNA]</scope>
    <source>
        <strain evidence="2 3">Marseille-Q3452</strain>
    </source>
</reference>
<comment type="caution">
    <text evidence="2">The sequence shown here is derived from an EMBL/GenBank/DDBJ whole genome shotgun (WGS) entry which is preliminary data.</text>
</comment>
<keyword evidence="3" id="KW-1185">Reference proteome</keyword>
<accession>A0A842J9E3</accession>